<reference evidence="1 2" key="1">
    <citation type="journal article" date="2011" name="J. Bacteriol.">
        <title>Complete genome sequence of the polycyclic aromatic hydrocarbon-degrading bacterium Alteromonas sp. strain SN2.</title>
        <authorList>
            <person name="Jin H.M."/>
            <person name="Jeong H."/>
            <person name="Moon E.J."/>
            <person name="Math R.K."/>
            <person name="Lee K."/>
            <person name="Kim H.J."/>
            <person name="Jeon C.O."/>
            <person name="Oh T.K."/>
            <person name="Kim J.F."/>
        </authorList>
    </citation>
    <scope>NUCLEOTIDE SEQUENCE [LARGE SCALE GENOMIC DNA]</scope>
    <source>
        <strain evidence="2">JCM 17741 / KACC 18427 / KCTC 11700BP / SN2</strain>
    </source>
</reference>
<evidence type="ECO:0000313" key="2">
    <source>
        <dbReference type="Proteomes" id="UP000000683"/>
    </source>
</evidence>
<dbReference type="AlphaFoldDB" id="F5Z446"/>
<dbReference type="KEGG" id="alt:ambt_05420"/>
<accession>F5Z446</accession>
<keyword evidence="2" id="KW-1185">Reference proteome</keyword>
<sequence>MRVFIANFGEENCEWTVCKAKGTVATMNDVEAQPLWEQGKREEYIISRMKNDKSARGLPPTRSTASRWYNLMTIISETADDLWIHRDGEKLYWTVSKNAPHFFENKKEPVDRKREVVVCHKPCEPWSDRSKSGQQLLWHGLHPKAKDFLSTEATLQQLKPENAEYAIALINGEDLSPWHEQELWKKKNANASKEYNPVTYANSARKAAMRMSRMAFTTAKQSNGQTVERAVKNKDVKFRNEMELEDYITALIEAQEGMCALSELPLEMDEVNGDKELVCSLDRIDSNGHYERDNLQVVCRFINRWKSDSDNDEFRRLLKILGTNCMNQNN</sequence>
<organism evidence="1 2">
    <name type="scientific">Alteromonas naphthalenivorans</name>
    <dbReference type="NCBI Taxonomy" id="715451"/>
    <lineage>
        <taxon>Bacteria</taxon>
        <taxon>Pseudomonadati</taxon>
        <taxon>Pseudomonadota</taxon>
        <taxon>Gammaproteobacteria</taxon>
        <taxon>Alteromonadales</taxon>
        <taxon>Alteromonadaceae</taxon>
        <taxon>Alteromonas/Salinimonas group</taxon>
        <taxon>Alteromonas</taxon>
    </lineage>
</organism>
<name>F5Z446_ALTNA</name>
<dbReference type="EMBL" id="CP002339">
    <property type="protein sequence ID" value="AEF02628.1"/>
    <property type="molecule type" value="Genomic_DNA"/>
</dbReference>
<dbReference type="Proteomes" id="UP000000683">
    <property type="component" value="Chromosome"/>
</dbReference>
<protein>
    <submittedName>
        <fullName evidence="1">Uncharacterized protein</fullName>
    </submittedName>
</protein>
<dbReference type="OrthoDB" id="7340968at2"/>
<gene>
    <name evidence="1" type="ordered locus">ambt_05420</name>
</gene>
<dbReference type="Gene3D" id="3.30.40.220">
    <property type="match status" value="1"/>
</dbReference>
<dbReference type="eggNOG" id="ENOG50334PS">
    <property type="taxonomic scope" value="Bacteria"/>
</dbReference>
<evidence type="ECO:0000313" key="1">
    <source>
        <dbReference type="EMBL" id="AEF02628.1"/>
    </source>
</evidence>
<dbReference type="HOGENOM" id="CLU_841014_0_0_6"/>
<proteinExistence type="predicted"/>